<dbReference type="InterPro" id="IPR000571">
    <property type="entry name" value="Znf_CCCH"/>
</dbReference>
<evidence type="ECO:0000256" key="9">
    <source>
        <dbReference type="PROSITE-ProRule" id="PRU00723"/>
    </source>
</evidence>
<organism evidence="11 12">
    <name type="scientific">Biomphalaria pfeifferi</name>
    <name type="common">Bloodfluke planorb</name>
    <name type="synonym">Freshwater snail</name>
    <dbReference type="NCBI Taxonomy" id="112525"/>
    <lineage>
        <taxon>Eukaryota</taxon>
        <taxon>Metazoa</taxon>
        <taxon>Spiralia</taxon>
        <taxon>Lophotrochozoa</taxon>
        <taxon>Mollusca</taxon>
        <taxon>Gastropoda</taxon>
        <taxon>Heterobranchia</taxon>
        <taxon>Euthyneura</taxon>
        <taxon>Panpulmonata</taxon>
        <taxon>Hygrophila</taxon>
        <taxon>Lymnaeoidea</taxon>
        <taxon>Planorbidae</taxon>
        <taxon>Biomphalaria</taxon>
    </lineage>
</organism>
<feature type="zinc finger region" description="C3H1-type" evidence="9">
    <location>
        <begin position="1"/>
        <end position="25"/>
    </location>
</feature>
<dbReference type="SMART" id="SM00356">
    <property type="entry name" value="ZnF_C3H1"/>
    <property type="match status" value="1"/>
</dbReference>
<dbReference type="GO" id="GO:0031965">
    <property type="term" value="C:nuclear membrane"/>
    <property type="evidence" value="ECO:0007669"/>
    <property type="project" value="UniProtKB-SubCell"/>
</dbReference>
<protein>
    <recommendedName>
        <fullName evidence="7">Nucleoporin NUP42</fullName>
    </recommendedName>
    <alternativeName>
        <fullName evidence="8">Nucleoporin-like protein 2</fullName>
    </alternativeName>
</protein>
<reference evidence="11" key="1">
    <citation type="journal article" date="2023" name="PLoS Negl. Trop. Dis.">
        <title>A genome sequence for Biomphalaria pfeifferi, the major vector snail for the human-infecting parasite Schistosoma mansoni.</title>
        <authorList>
            <person name="Bu L."/>
            <person name="Lu L."/>
            <person name="Laidemitt M.R."/>
            <person name="Zhang S.M."/>
            <person name="Mutuku M."/>
            <person name="Mkoji G."/>
            <person name="Steinauer M."/>
            <person name="Loker E.S."/>
        </authorList>
    </citation>
    <scope>NUCLEOTIDE SEQUENCE</scope>
    <source>
        <strain evidence="11">KasaAsao</strain>
    </source>
</reference>
<dbReference type="SUPFAM" id="SSF69349">
    <property type="entry name" value="Phage fibre proteins"/>
    <property type="match status" value="1"/>
</dbReference>
<keyword evidence="5" id="KW-0539">Nucleus</keyword>
<dbReference type="PANTHER" id="PTHR46527:SF1">
    <property type="entry name" value="NUCLEOPORIN NUP42"/>
    <property type="match status" value="1"/>
</dbReference>
<gene>
    <name evidence="11" type="ORF">Bpfe_014695</name>
</gene>
<dbReference type="GO" id="GO:0008270">
    <property type="term" value="F:zinc ion binding"/>
    <property type="evidence" value="ECO:0007669"/>
    <property type="project" value="UniProtKB-KW"/>
</dbReference>
<comment type="subcellular location">
    <subcellularLocation>
        <location evidence="1">Nucleus membrane</location>
        <topology evidence="1">Peripheral membrane protein</topology>
        <orientation evidence="1">Cytoplasmic side</orientation>
    </subcellularLocation>
</comment>
<evidence type="ECO:0000313" key="12">
    <source>
        <dbReference type="Proteomes" id="UP001233172"/>
    </source>
</evidence>
<evidence type="ECO:0000256" key="2">
    <source>
        <dbReference type="ARBA" id="ARBA00022723"/>
    </source>
</evidence>
<dbReference type="EMBL" id="JASAOG010000066">
    <property type="protein sequence ID" value="KAK0055826.1"/>
    <property type="molecule type" value="Genomic_DNA"/>
</dbReference>
<dbReference type="InterPro" id="IPR051767">
    <property type="entry name" value="Nucleoporin_NUP42"/>
</dbReference>
<dbReference type="PROSITE" id="PS50103">
    <property type="entry name" value="ZF_C3H1"/>
    <property type="match status" value="1"/>
</dbReference>
<evidence type="ECO:0000256" key="6">
    <source>
        <dbReference type="ARBA" id="ARBA00037262"/>
    </source>
</evidence>
<keyword evidence="3 9" id="KW-0863">Zinc-finger</keyword>
<feature type="domain" description="C3H1-type" evidence="10">
    <location>
        <begin position="1"/>
        <end position="25"/>
    </location>
</feature>
<dbReference type="PANTHER" id="PTHR46527">
    <property type="entry name" value="NUCLEOPORIN-LIKE PROTEIN 2"/>
    <property type="match status" value="1"/>
</dbReference>
<keyword evidence="2 9" id="KW-0479">Metal-binding</keyword>
<evidence type="ECO:0000256" key="3">
    <source>
        <dbReference type="ARBA" id="ARBA00022771"/>
    </source>
</evidence>
<keyword evidence="12" id="KW-1185">Reference proteome</keyword>
<reference evidence="11" key="2">
    <citation type="submission" date="2023-04" db="EMBL/GenBank/DDBJ databases">
        <authorList>
            <person name="Bu L."/>
            <person name="Lu L."/>
            <person name="Laidemitt M.R."/>
            <person name="Zhang S.M."/>
            <person name="Mutuku M."/>
            <person name="Mkoji G."/>
            <person name="Steinauer M."/>
            <person name="Loker E.S."/>
        </authorList>
    </citation>
    <scope>NUCLEOTIDE SEQUENCE</scope>
    <source>
        <strain evidence="11">KasaAsao</strain>
        <tissue evidence="11">Whole Snail</tissue>
    </source>
</reference>
<evidence type="ECO:0000256" key="4">
    <source>
        <dbReference type="ARBA" id="ARBA00022833"/>
    </source>
</evidence>
<comment type="caution">
    <text evidence="11">The sequence shown here is derived from an EMBL/GenBank/DDBJ whole genome shotgun (WGS) entry which is preliminary data.</text>
</comment>
<evidence type="ECO:0000313" key="11">
    <source>
        <dbReference type="EMBL" id="KAK0055826.1"/>
    </source>
</evidence>
<dbReference type="AlphaFoldDB" id="A0AAD8BJQ2"/>
<evidence type="ECO:0000256" key="7">
    <source>
        <dbReference type="ARBA" id="ARBA00039886"/>
    </source>
</evidence>
<evidence type="ECO:0000256" key="5">
    <source>
        <dbReference type="ARBA" id="ARBA00023242"/>
    </source>
</evidence>
<sequence>MPVCQFFLEGRCRYGERCRNEHPRGGVQRNLFGGGGGGERKITFRDSFNNAGQNEKYKWSSSNQQNQATSQSSLDVVSNLPKEMETFESSKMWPLTCIGLEGYTKSLPDFVDTSFEELRLAAYQALKENNFKTFADRYHQQLEEVKTKRDVLKHFTMETKSKLISFLDAARTQLSQGPETHGSEMNTSSLFNQQKTNSAFNSLSLFSQQSPVTGSNSNVDLFSTGSNSWFSFSQSVQRGGDVGRSVFGSSSTAAAASHSLDSTVSFGKPAATVTSSSVTNFGTPAMTLFGKPGKSLFGEENKPTTNQNIFSQPSSIFGGNAASTFGGNAASTFGGNAASTFGGNTASTFGGNAASTFGGNAASTFGGNAASTFGGNTASTFGGNAASTFGGNAASTFGGNAASTFGGNTASTFGGNAASTFGGNAASTFGGNAASTFGGNNTSTFGGNGIICGFVSSQTSTPLIQSSPGKPFPKATVAQASRIYSQLTDLNDQEKEAFMAKSFQLGHIPLRPPPVELIN</sequence>
<proteinExistence type="predicted"/>
<keyword evidence="4 9" id="KW-0862">Zinc</keyword>
<evidence type="ECO:0000259" key="10">
    <source>
        <dbReference type="PROSITE" id="PS50103"/>
    </source>
</evidence>
<evidence type="ECO:0000256" key="1">
    <source>
        <dbReference type="ARBA" id="ARBA00004335"/>
    </source>
</evidence>
<dbReference type="Proteomes" id="UP001233172">
    <property type="component" value="Unassembled WGS sequence"/>
</dbReference>
<accession>A0AAD8BJQ2</accession>
<evidence type="ECO:0000256" key="8">
    <source>
        <dbReference type="ARBA" id="ARBA00042384"/>
    </source>
</evidence>
<comment type="function">
    <text evidence="6">Required for the export of mRNAs containing poly(A) tails from the nucleus into the cytoplasm.</text>
</comment>
<dbReference type="Gene3D" id="4.10.1000.10">
    <property type="entry name" value="Zinc finger, CCCH-type"/>
    <property type="match status" value="1"/>
</dbReference>
<name>A0AAD8BJQ2_BIOPF</name>
<dbReference type="InterPro" id="IPR041367">
    <property type="entry name" value="Znf-CCCH_4"/>
</dbReference>
<dbReference type="Pfam" id="PF18044">
    <property type="entry name" value="zf-CCCH_4"/>
    <property type="match status" value="1"/>
</dbReference>